<dbReference type="AlphaFoldDB" id="A0A5J4UWQ1"/>
<evidence type="ECO:0000256" key="1">
    <source>
        <dbReference type="SAM" id="MobiDB-lite"/>
    </source>
</evidence>
<reference evidence="2 3" key="1">
    <citation type="submission" date="2019-03" db="EMBL/GenBank/DDBJ databases">
        <title>Single cell metagenomics reveals metabolic interactions within the superorganism composed of flagellate Streblomastix strix and complex community of Bacteroidetes bacteria on its surface.</title>
        <authorList>
            <person name="Treitli S.C."/>
            <person name="Kolisko M."/>
            <person name="Husnik F."/>
            <person name="Keeling P."/>
            <person name="Hampl V."/>
        </authorList>
    </citation>
    <scope>NUCLEOTIDE SEQUENCE [LARGE SCALE GENOMIC DNA]</scope>
    <source>
        <strain evidence="2">ST1C</strain>
    </source>
</reference>
<comment type="caution">
    <text evidence="2">The sequence shown here is derived from an EMBL/GenBank/DDBJ whole genome shotgun (WGS) entry which is preliminary data.</text>
</comment>
<sequence length="149" mass="17320">MPFRNAFRPQSNNMSNPVNFNSSFFQDNRPPFRMFSCLKQTTWFVLAHVTLRQTGEQIGCVDTSRKIVELFSLLYQLKLKSIFRDYRFAFTILRIYIASSKINCTLFPHFALPPSIIEIHSKHTASSESSTESEEAYFKRSASFNQAEQ</sequence>
<gene>
    <name evidence="2" type="ORF">EZS28_029731</name>
</gene>
<protein>
    <submittedName>
        <fullName evidence="2">Uncharacterized protein</fullName>
    </submittedName>
</protein>
<accession>A0A5J4UWQ1</accession>
<dbReference type="EMBL" id="SNRW01011744">
    <property type="protein sequence ID" value="KAA6374743.1"/>
    <property type="molecule type" value="Genomic_DNA"/>
</dbReference>
<organism evidence="2 3">
    <name type="scientific">Streblomastix strix</name>
    <dbReference type="NCBI Taxonomy" id="222440"/>
    <lineage>
        <taxon>Eukaryota</taxon>
        <taxon>Metamonada</taxon>
        <taxon>Preaxostyla</taxon>
        <taxon>Oxymonadida</taxon>
        <taxon>Streblomastigidae</taxon>
        <taxon>Streblomastix</taxon>
    </lineage>
</organism>
<proteinExistence type="predicted"/>
<dbReference type="Proteomes" id="UP000324800">
    <property type="component" value="Unassembled WGS sequence"/>
</dbReference>
<evidence type="ECO:0000313" key="3">
    <source>
        <dbReference type="Proteomes" id="UP000324800"/>
    </source>
</evidence>
<feature type="region of interest" description="Disordered" evidence="1">
    <location>
        <begin position="126"/>
        <end position="149"/>
    </location>
</feature>
<name>A0A5J4UWQ1_9EUKA</name>
<evidence type="ECO:0000313" key="2">
    <source>
        <dbReference type="EMBL" id="KAA6374743.1"/>
    </source>
</evidence>